<dbReference type="PANTHER" id="PTHR11157:SF17">
    <property type="entry name" value="ELONGATION OF VERY LONG CHAIN FATTY ACIDS PROTEIN 6"/>
    <property type="match status" value="1"/>
</dbReference>
<feature type="transmembrane region" description="Helical" evidence="11">
    <location>
        <begin position="165"/>
        <end position="183"/>
    </location>
</feature>
<evidence type="ECO:0000256" key="6">
    <source>
        <dbReference type="ARBA" id="ARBA00022832"/>
    </source>
</evidence>
<dbReference type="Pfam" id="PF01151">
    <property type="entry name" value="ELO"/>
    <property type="match status" value="1"/>
</dbReference>
<keyword evidence="4 11" id="KW-0808">Transferase</keyword>
<keyword evidence="6 11" id="KW-0276">Fatty acid metabolism</keyword>
<dbReference type="GO" id="GO:0034626">
    <property type="term" value="P:fatty acid elongation, polyunsaturated fatty acid"/>
    <property type="evidence" value="ECO:0007669"/>
    <property type="project" value="TreeGrafter"/>
</dbReference>
<dbReference type="AlphaFoldDB" id="A0A915JF23"/>
<keyword evidence="3 11" id="KW-0444">Lipid biosynthesis</keyword>
<dbReference type="InterPro" id="IPR030457">
    <property type="entry name" value="ELO_CS"/>
</dbReference>
<comment type="similarity">
    <text evidence="11">Belongs to the ELO family.</text>
</comment>
<evidence type="ECO:0000313" key="12">
    <source>
        <dbReference type="Proteomes" id="UP000887565"/>
    </source>
</evidence>
<feature type="transmembrane region" description="Helical" evidence="11">
    <location>
        <begin position="64"/>
        <end position="83"/>
    </location>
</feature>
<dbReference type="Proteomes" id="UP000887565">
    <property type="component" value="Unplaced"/>
</dbReference>
<name>A0A915JF23_ROMCU</name>
<evidence type="ECO:0000256" key="11">
    <source>
        <dbReference type="RuleBase" id="RU361115"/>
    </source>
</evidence>
<keyword evidence="10 11" id="KW-0275">Fatty acid biosynthesis</keyword>
<feature type="transmembrane region" description="Helical" evidence="11">
    <location>
        <begin position="103"/>
        <end position="125"/>
    </location>
</feature>
<dbReference type="GO" id="GO:0019367">
    <property type="term" value="P:fatty acid elongation, saturated fatty acid"/>
    <property type="evidence" value="ECO:0007669"/>
    <property type="project" value="TreeGrafter"/>
</dbReference>
<dbReference type="GO" id="GO:0042761">
    <property type="term" value="P:very long-chain fatty acid biosynthetic process"/>
    <property type="evidence" value="ECO:0007669"/>
    <property type="project" value="TreeGrafter"/>
</dbReference>
<comment type="catalytic activity">
    <reaction evidence="11">
        <text>a very-long-chain acyl-CoA + malonyl-CoA + H(+) = a very-long-chain 3-oxoacyl-CoA + CO2 + CoA</text>
        <dbReference type="Rhea" id="RHEA:32727"/>
        <dbReference type="ChEBI" id="CHEBI:15378"/>
        <dbReference type="ChEBI" id="CHEBI:16526"/>
        <dbReference type="ChEBI" id="CHEBI:57287"/>
        <dbReference type="ChEBI" id="CHEBI:57384"/>
        <dbReference type="ChEBI" id="CHEBI:90725"/>
        <dbReference type="ChEBI" id="CHEBI:90736"/>
        <dbReference type="EC" id="2.3.1.199"/>
    </reaction>
</comment>
<keyword evidence="9 11" id="KW-0472">Membrane</keyword>
<keyword evidence="8 11" id="KW-0443">Lipid metabolism</keyword>
<dbReference type="GO" id="GO:0030148">
    <property type="term" value="P:sphingolipid biosynthetic process"/>
    <property type="evidence" value="ECO:0007669"/>
    <property type="project" value="TreeGrafter"/>
</dbReference>
<feature type="transmembrane region" description="Helical" evidence="11">
    <location>
        <begin position="195"/>
        <end position="220"/>
    </location>
</feature>
<organism evidence="12 13">
    <name type="scientific">Romanomermis culicivorax</name>
    <name type="common">Nematode worm</name>
    <dbReference type="NCBI Taxonomy" id="13658"/>
    <lineage>
        <taxon>Eukaryota</taxon>
        <taxon>Metazoa</taxon>
        <taxon>Ecdysozoa</taxon>
        <taxon>Nematoda</taxon>
        <taxon>Enoplea</taxon>
        <taxon>Dorylaimia</taxon>
        <taxon>Mermithida</taxon>
        <taxon>Mermithoidea</taxon>
        <taxon>Mermithidae</taxon>
        <taxon>Romanomermis</taxon>
    </lineage>
</organism>
<proteinExistence type="inferred from homology"/>
<evidence type="ECO:0000256" key="10">
    <source>
        <dbReference type="ARBA" id="ARBA00023160"/>
    </source>
</evidence>
<comment type="subcellular location">
    <subcellularLocation>
        <location evidence="1">Membrane</location>
        <topology evidence="1">Multi-pass membrane protein</topology>
    </subcellularLocation>
</comment>
<dbReference type="WBParaSite" id="nRc.2.0.1.t25125-RA">
    <property type="protein sequence ID" value="nRc.2.0.1.t25125-RA"/>
    <property type="gene ID" value="nRc.2.0.1.g25125"/>
</dbReference>
<dbReference type="PROSITE" id="PS01188">
    <property type="entry name" value="ELO"/>
    <property type="match status" value="1"/>
</dbReference>
<protein>
    <recommendedName>
        <fullName evidence="11">Elongation of very long chain fatty acids protein</fullName>
        <ecNumber evidence="11">2.3.1.199</ecNumber>
    </recommendedName>
    <alternativeName>
        <fullName evidence="11">Very-long-chain 3-oxoacyl-CoA synthase</fullName>
    </alternativeName>
</protein>
<feature type="transmembrane region" description="Helical" evidence="11">
    <location>
        <begin position="232"/>
        <end position="251"/>
    </location>
</feature>
<evidence type="ECO:0000256" key="4">
    <source>
        <dbReference type="ARBA" id="ARBA00022679"/>
    </source>
</evidence>
<accession>A0A915JF23</accession>
<evidence type="ECO:0000256" key="8">
    <source>
        <dbReference type="ARBA" id="ARBA00023098"/>
    </source>
</evidence>
<dbReference type="OMA" id="LSMIVWN"/>
<evidence type="ECO:0000256" key="9">
    <source>
        <dbReference type="ARBA" id="ARBA00023136"/>
    </source>
</evidence>
<keyword evidence="5 11" id="KW-0812">Transmembrane</keyword>
<dbReference type="InterPro" id="IPR002076">
    <property type="entry name" value="ELO_fam"/>
</dbReference>
<evidence type="ECO:0000256" key="5">
    <source>
        <dbReference type="ARBA" id="ARBA00022692"/>
    </source>
</evidence>
<dbReference type="GO" id="GO:0034625">
    <property type="term" value="P:fatty acid elongation, monounsaturated fatty acid"/>
    <property type="evidence" value="ECO:0007669"/>
    <property type="project" value="TreeGrafter"/>
</dbReference>
<comment type="pathway">
    <text evidence="2">Lipid metabolism; fatty acid biosynthesis.</text>
</comment>
<evidence type="ECO:0000256" key="3">
    <source>
        <dbReference type="ARBA" id="ARBA00022516"/>
    </source>
</evidence>
<reference evidence="13" key="1">
    <citation type="submission" date="2022-11" db="UniProtKB">
        <authorList>
            <consortium name="WormBaseParasite"/>
        </authorList>
    </citation>
    <scope>IDENTIFICATION</scope>
</reference>
<dbReference type="GO" id="GO:0005789">
    <property type="term" value="C:endoplasmic reticulum membrane"/>
    <property type="evidence" value="ECO:0007669"/>
    <property type="project" value="TreeGrafter"/>
</dbReference>
<keyword evidence="7 11" id="KW-1133">Transmembrane helix</keyword>
<sequence>MQDNYSHYYPFFDAELNFDPVPSVRWMKANWTSSIWISVSYLFFVYSIQIIMRRRKALELNGLLFLWNASLSMFSFLGFTRMTPEFFYVLSRKNFHHSICKTTYAVGVTGFWTQLFAFSKALELLDTAFIVLRKRPVIFLHVYHHVTVLVYTWHAYQIRSASGRWFVWMNFLVHSIMYAYFAVRSLGYRTPKNLSVAITTLQLTQMVVGCFIALASYNALNADSSCQQTFENLYFSFFIYFTYFILFARYFHDAYLVAKPTIKFGPEKKMN</sequence>
<dbReference type="GO" id="GO:0009922">
    <property type="term" value="F:fatty acid elongase activity"/>
    <property type="evidence" value="ECO:0007669"/>
    <property type="project" value="UniProtKB-EC"/>
</dbReference>
<feature type="transmembrane region" description="Helical" evidence="11">
    <location>
        <begin position="33"/>
        <end position="52"/>
    </location>
</feature>
<evidence type="ECO:0000256" key="7">
    <source>
        <dbReference type="ARBA" id="ARBA00022989"/>
    </source>
</evidence>
<evidence type="ECO:0000313" key="13">
    <source>
        <dbReference type="WBParaSite" id="nRc.2.0.1.t25125-RA"/>
    </source>
</evidence>
<keyword evidence="12" id="KW-1185">Reference proteome</keyword>
<evidence type="ECO:0000256" key="2">
    <source>
        <dbReference type="ARBA" id="ARBA00005194"/>
    </source>
</evidence>
<feature type="transmembrane region" description="Helical" evidence="11">
    <location>
        <begin position="137"/>
        <end position="153"/>
    </location>
</feature>
<dbReference type="EC" id="2.3.1.199" evidence="11"/>
<dbReference type="PANTHER" id="PTHR11157">
    <property type="entry name" value="FATTY ACID ACYL TRANSFERASE-RELATED"/>
    <property type="match status" value="1"/>
</dbReference>
<evidence type="ECO:0000256" key="1">
    <source>
        <dbReference type="ARBA" id="ARBA00004141"/>
    </source>
</evidence>